<dbReference type="SUPFAM" id="SSF52317">
    <property type="entry name" value="Class I glutamine amidotransferase-like"/>
    <property type="match status" value="1"/>
</dbReference>
<protein>
    <recommendedName>
        <fullName evidence="11">CTP synthase</fullName>
        <ecNumber evidence="11">6.3.4.2</ecNumber>
    </recommendedName>
    <alternativeName>
        <fullName evidence="11">Cytidine 5'-triphosphate synthase</fullName>
    </alternativeName>
    <alternativeName>
        <fullName evidence="11">Cytidine triphosphate synthetase</fullName>
        <shortName evidence="11">CTP synthetase</shortName>
        <shortName evidence="11">CTPS</shortName>
    </alternativeName>
    <alternativeName>
        <fullName evidence="11">UTP--ammonia ligase</fullName>
    </alternativeName>
</protein>
<comment type="subunit">
    <text evidence="11">Homotetramer.</text>
</comment>
<sequence>MKNPTPTKHVFVTGGVASSLGKGLTASSLGSLLKARGLTVTMQKLDPYLNVDPGTMNPFQHGEVFVTDDGAETDLDIGHYERFLDTDLNQIANVTTGQIYSTVIQRERRGDYLGDTVQVIPHITNEIKDRMLAMGGEGIDVVIHEIGGTVGDIESQPFLESARQVRHEVGRGNVFFIHVSLVPYIGPSGELKTKPTQHSVAALRSIGIQPDAVVCRADRELPQSIKSKIALMCDVDEEAVVTAADAPSIYDIPKVLHREGLDAYIVRRLDLPFRDVDWTTWDDLLRRVHHPADEVTVALVGKYIDLPDAYLSVAEALRAGGFAHATKVHLRWVPSDECATPAGAARALEDVDAICVPGGFGVRGLEGKLGALTHARTNRIPTLGLCLGLQSMVIEYARNVAGLAAADSTEFDPATPEPVIATMAEQAAYVEGAGDLGGTMRLGLYPADLAEGSTVRRVYGAAQVHERHRHRYEVNNAYRERLEQAGLVFSGLSPDHELVEFVELPREVHPYYVSTQAHPELKSRPTRPHPLFAGLVEAALVRQRELLIPLREDGAAAEATHGDTAVATEEV</sequence>
<dbReference type="PANTHER" id="PTHR11550">
    <property type="entry name" value="CTP SYNTHASE"/>
    <property type="match status" value="1"/>
</dbReference>
<feature type="binding site" evidence="11">
    <location>
        <position position="228"/>
    </location>
    <ligand>
        <name>CTP</name>
        <dbReference type="ChEBI" id="CHEBI:37563"/>
        <note>allosteric inhibitor</note>
    </ligand>
</feature>
<feature type="binding site" evidence="11">
    <location>
        <begin position="19"/>
        <end position="24"/>
    </location>
    <ligand>
        <name>ATP</name>
        <dbReference type="ChEBI" id="CHEBI:30616"/>
    </ligand>
</feature>
<dbReference type="RefSeq" id="WP_163772054.1">
    <property type="nucleotide sequence ID" value="NZ_JAAGXA010000005.1"/>
</dbReference>
<dbReference type="GO" id="GO:0042802">
    <property type="term" value="F:identical protein binding"/>
    <property type="evidence" value="ECO:0007669"/>
    <property type="project" value="TreeGrafter"/>
</dbReference>
<dbReference type="GO" id="GO:0003883">
    <property type="term" value="F:CTP synthase activity"/>
    <property type="evidence" value="ECO:0007669"/>
    <property type="project" value="UniProtKB-UniRule"/>
</dbReference>
<evidence type="ECO:0000256" key="2">
    <source>
        <dbReference type="ARBA" id="ARBA00007533"/>
    </source>
</evidence>
<comment type="caution">
    <text evidence="14">The sequence shown here is derived from an EMBL/GenBank/DDBJ whole genome shotgun (WGS) entry which is preliminary data.</text>
</comment>
<dbReference type="GO" id="GO:0005829">
    <property type="term" value="C:cytosol"/>
    <property type="evidence" value="ECO:0007669"/>
    <property type="project" value="TreeGrafter"/>
</dbReference>
<reference evidence="14 15" key="1">
    <citation type="journal article" date="2014" name="Int. J. Syst. Evol. Microbiol.">
        <title>Nocardioides zeae sp. nov., isolated from the stem of Zea mays.</title>
        <authorList>
            <person name="Glaeser S.P."/>
            <person name="McInroy J.A."/>
            <person name="Busse H.J."/>
            <person name="Kampfer P."/>
        </authorList>
    </citation>
    <scope>NUCLEOTIDE SEQUENCE [LARGE SCALE GENOMIC DNA]</scope>
    <source>
        <strain evidence="14 15">JCM 30728</strain>
    </source>
</reference>
<evidence type="ECO:0000256" key="11">
    <source>
        <dbReference type="HAMAP-Rule" id="MF_01227"/>
    </source>
</evidence>
<dbReference type="InterPro" id="IPR017456">
    <property type="entry name" value="CTP_synthase_N"/>
</dbReference>
<evidence type="ECO:0000256" key="10">
    <source>
        <dbReference type="ARBA" id="ARBA00047781"/>
    </source>
</evidence>
<feature type="binding site" evidence="11">
    <location>
        <begin position="192"/>
        <end position="197"/>
    </location>
    <ligand>
        <name>UTP</name>
        <dbReference type="ChEBI" id="CHEBI:46398"/>
    </ligand>
</feature>
<comment type="similarity">
    <text evidence="2 11">Belongs to the CTP synthase family.</text>
</comment>
<dbReference type="EMBL" id="JAAGXA010000005">
    <property type="protein sequence ID" value="NEN78529.1"/>
    <property type="molecule type" value="Genomic_DNA"/>
</dbReference>
<dbReference type="InterPro" id="IPR029062">
    <property type="entry name" value="Class_I_gatase-like"/>
</dbReference>
<evidence type="ECO:0000256" key="6">
    <source>
        <dbReference type="ARBA" id="ARBA00022840"/>
    </source>
</evidence>
<feature type="binding site" evidence="11">
    <location>
        <position position="18"/>
    </location>
    <ligand>
        <name>UTP</name>
        <dbReference type="ChEBI" id="CHEBI:46398"/>
    </ligand>
</feature>
<dbReference type="InterPro" id="IPR017926">
    <property type="entry name" value="GATASE"/>
</dbReference>
<dbReference type="UniPathway" id="UPA00159">
    <property type="reaction ID" value="UER00277"/>
</dbReference>
<evidence type="ECO:0000313" key="15">
    <source>
        <dbReference type="Proteomes" id="UP000468687"/>
    </source>
</evidence>
<evidence type="ECO:0000313" key="14">
    <source>
        <dbReference type="EMBL" id="NEN78529.1"/>
    </source>
</evidence>
<gene>
    <name evidence="11" type="primary">pyrG</name>
    <name evidence="14" type="ORF">G3T38_09575</name>
</gene>
<feature type="binding site" evidence="11">
    <location>
        <position position="228"/>
    </location>
    <ligand>
        <name>UTP</name>
        <dbReference type="ChEBI" id="CHEBI:46398"/>
    </ligand>
</feature>
<keyword evidence="7 11" id="KW-0460">Magnesium</keyword>
<dbReference type="Gene3D" id="3.40.50.880">
    <property type="match status" value="1"/>
</dbReference>
<accession>A0A6P0HIG5</accession>
<dbReference type="Gene3D" id="3.40.50.300">
    <property type="entry name" value="P-loop containing nucleotide triphosphate hydrolases"/>
    <property type="match status" value="1"/>
</dbReference>
<dbReference type="GO" id="GO:0046872">
    <property type="term" value="F:metal ion binding"/>
    <property type="evidence" value="ECO:0007669"/>
    <property type="project" value="UniProtKB-KW"/>
</dbReference>
<dbReference type="NCBIfam" id="TIGR00337">
    <property type="entry name" value="PyrG"/>
    <property type="match status" value="1"/>
</dbReference>
<dbReference type="GO" id="GO:0019856">
    <property type="term" value="P:pyrimidine nucleobase biosynthetic process"/>
    <property type="evidence" value="ECO:0007669"/>
    <property type="project" value="TreeGrafter"/>
</dbReference>
<feature type="binding site" evidence="11">
    <location>
        <position position="145"/>
    </location>
    <ligand>
        <name>Mg(2+)</name>
        <dbReference type="ChEBI" id="CHEBI:18420"/>
    </ligand>
</feature>
<feature type="domain" description="Glutamine amidotransferase" evidence="12">
    <location>
        <begin position="306"/>
        <end position="537"/>
    </location>
</feature>
<keyword evidence="8 11" id="KW-0315">Glutamine amidotransferase</keyword>
<feature type="binding site" evidence="11">
    <location>
        <position position="76"/>
    </location>
    <ligand>
        <name>ATP</name>
        <dbReference type="ChEBI" id="CHEBI:30616"/>
    </ligand>
</feature>
<name>A0A6P0HIG5_9ACTN</name>
<dbReference type="PANTHER" id="PTHR11550:SF0">
    <property type="entry name" value="CTP SYNTHASE-RELATED"/>
    <property type="match status" value="1"/>
</dbReference>
<evidence type="ECO:0000256" key="4">
    <source>
        <dbReference type="ARBA" id="ARBA00022723"/>
    </source>
</evidence>
<dbReference type="GO" id="GO:0044210">
    <property type="term" value="P:'de novo' CTP biosynthetic process"/>
    <property type="evidence" value="ECO:0007669"/>
    <property type="project" value="UniProtKB-UniRule"/>
</dbReference>
<feature type="binding site" evidence="11">
    <location>
        <position position="246"/>
    </location>
    <ligand>
        <name>ATP</name>
        <dbReference type="ChEBI" id="CHEBI:30616"/>
    </ligand>
</feature>
<feature type="active site" description="Nucleophile; for glutamine hydrolysis" evidence="11">
    <location>
        <position position="386"/>
    </location>
</feature>
<dbReference type="FunFam" id="3.40.50.880:FF:000002">
    <property type="entry name" value="CTP synthase"/>
    <property type="match status" value="1"/>
</dbReference>
<dbReference type="InterPro" id="IPR004468">
    <property type="entry name" value="CTP_synthase"/>
</dbReference>
<dbReference type="Pfam" id="PF00117">
    <property type="entry name" value="GATase"/>
    <property type="match status" value="1"/>
</dbReference>
<evidence type="ECO:0000256" key="3">
    <source>
        <dbReference type="ARBA" id="ARBA00022598"/>
    </source>
</evidence>
<comment type="miscellaneous">
    <text evidence="11">CTPSs have evolved a hybrid strategy for distinguishing between UTP and CTP. The overlapping regions of the product feedback inhibitory and substrate sites recognize a common feature in both compounds, the triphosphate moiety. To differentiate isosteric substrate and product pyrimidine rings, an additional pocket far from the expected kinase/ligase catalytic site, specifically recognizes the cytosine and ribose portions of the product inhibitor.</text>
</comment>
<dbReference type="GO" id="GO:0005524">
    <property type="term" value="F:ATP binding"/>
    <property type="evidence" value="ECO:0007669"/>
    <property type="project" value="UniProtKB-KW"/>
</dbReference>
<dbReference type="EC" id="6.3.4.2" evidence="11"/>
<dbReference type="CDD" id="cd01746">
    <property type="entry name" value="GATase1_CTP_Synthase"/>
    <property type="match status" value="1"/>
</dbReference>
<feature type="binding site" evidence="11">
    <location>
        <position position="471"/>
    </location>
    <ligand>
        <name>L-glutamine</name>
        <dbReference type="ChEBI" id="CHEBI:58359"/>
    </ligand>
</feature>
<comment type="catalytic activity">
    <reaction evidence="10 11">
        <text>UTP + L-glutamine + ATP + H2O = CTP + L-glutamate + ADP + phosphate + 2 H(+)</text>
        <dbReference type="Rhea" id="RHEA:26426"/>
        <dbReference type="ChEBI" id="CHEBI:15377"/>
        <dbReference type="ChEBI" id="CHEBI:15378"/>
        <dbReference type="ChEBI" id="CHEBI:29985"/>
        <dbReference type="ChEBI" id="CHEBI:30616"/>
        <dbReference type="ChEBI" id="CHEBI:37563"/>
        <dbReference type="ChEBI" id="CHEBI:43474"/>
        <dbReference type="ChEBI" id="CHEBI:46398"/>
        <dbReference type="ChEBI" id="CHEBI:58359"/>
        <dbReference type="ChEBI" id="CHEBI:456216"/>
        <dbReference type="EC" id="6.3.4.2"/>
    </reaction>
</comment>
<evidence type="ECO:0000259" key="13">
    <source>
        <dbReference type="Pfam" id="PF06418"/>
    </source>
</evidence>
<dbReference type="PROSITE" id="PS51273">
    <property type="entry name" value="GATASE_TYPE_1"/>
    <property type="match status" value="1"/>
</dbReference>
<comment type="function">
    <text evidence="11">Catalyzes the ATP-dependent amination of UTP to CTP with either L-glutamine or ammonia as the source of nitrogen. Regulates intracellular CTP levels through interactions with the four ribonucleotide triphosphates.</text>
</comment>
<feature type="binding site" evidence="11">
    <location>
        <begin position="152"/>
        <end position="154"/>
    </location>
    <ligand>
        <name>CTP</name>
        <dbReference type="ChEBI" id="CHEBI:37563"/>
        <note>allosteric inhibitor</note>
    </ligand>
</feature>
<keyword evidence="3 11" id="KW-0436">Ligase</keyword>
<comment type="catalytic activity">
    <reaction evidence="11">
        <text>L-glutamine + H2O = L-glutamate + NH4(+)</text>
        <dbReference type="Rhea" id="RHEA:15889"/>
        <dbReference type="ChEBI" id="CHEBI:15377"/>
        <dbReference type="ChEBI" id="CHEBI:28938"/>
        <dbReference type="ChEBI" id="CHEBI:29985"/>
        <dbReference type="ChEBI" id="CHEBI:58359"/>
    </reaction>
</comment>
<evidence type="ECO:0000256" key="8">
    <source>
        <dbReference type="ARBA" id="ARBA00022962"/>
    </source>
</evidence>
<evidence type="ECO:0000256" key="7">
    <source>
        <dbReference type="ARBA" id="ARBA00022842"/>
    </source>
</evidence>
<dbReference type="Proteomes" id="UP000468687">
    <property type="component" value="Unassembled WGS sequence"/>
</dbReference>
<keyword evidence="5 11" id="KW-0547">Nucleotide-binding</keyword>
<keyword evidence="15" id="KW-1185">Reference proteome</keyword>
<feature type="binding site" evidence="11">
    <location>
        <begin position="192"/>
        <end position="197"/>
    </location>
    <ligand>
        <name>CTP</name>
        <dbReference type="ChEBI" id="CHEBI:37563"/>
        <note>allosteric inhibitor</note>
    </ligand>
</feature>
<feature type="binding site" evidence="11">
    <location>
        <position position="359"/>
    </location>
    <ligand>
        <name>L-glutamine</name>
        <dbReference type="ChEBI" id="CHEBI:58359"/>
    </ligand>
</feature>
<feature type="binding site" evidence="11">
    <location>
        <begin position="387"/>
        <end position="390"/>
    </location>
    <ligand>
        <name>L-glutamine</name>
        <dbReference type="ChEBI" id="CHEBI:58359"/>
    </ligand>
</feature>
<keyword evidence="4 11" id="KW-0479">Metal-binding</keyword>
<dbReference type="InterPro" id="IPR033828">
    <property type="entry name" value="GATase1_CTP_Synthase"/>
</dbReference>
<evidence type="ECO:0000256" key="9">
    <source>
        <dbReference type="ARBA" id="ARBA00022975"/>
    </source>
</evidence>
<comment type="activity regulation">
    <text evidence="11">Allosterically activated by GTP, when glutamine is the substrate; GTP has no effect on the reaction when ammonia is the substrate. The allosteric effector GTP functions by stabilizing the protein conformation that binds the tetrahedral intermediate(s) formed during glutamine hydrolysis. Inhibited by the product CTP, via allosteric rather than competitive inhibition.</text>
</comment>
<feature type="active site" evidence="11">
    <location>
        <position position="520"/>
    </location>
</feature>
<feature type="region of interest" description="Amidoligase domain" evidence="11">
    <location>
        <begin position="1"/>
        <end position="271"/>
    </location>
</feature>
<dbReference type="HAMAP" id="MF_01227">
    <property type="entry name" value="PyrG"/>
    <property type="match status" value="1"/>
</dbReference>
<dbReference type="AlphaFoldDB" id="A0A6P0HIG5"/>
<dbReference type="InterPro" id="IPR027417">
    <property type="entry name" value="P-loop_NTPase"/>
</dbReference>
<feature type="binding site" evidence="11">
    <location>
        <position position="410"/>
    </location>
    <ligand>
        <name>L-glutamine</name>
        <dbReference type="ChEBI" id="CHEBI:58359"/>
    </ligand>
</feature>
<dbReference type="Pfam" id="PF06418">
    <property type="entry name" value="CTP_synth_N"/>
    <property type="match status" value="1"/>
</dbReference>
<evidence type="ECO:0000256" key="5">
    <source>
        <dbReference type="ARBA" id="ARBA00022741"/>
    </source>
</evidence>
<dbReference type="CDD" id="cd03113">
    <property type="entry name" value="CTPS_N"/>
    <property type="match status" value="1"/>
</dbReference>
<dbReference type="GO" id="GO:0097268">
    <property type="term" value="C:cytoophidium"/>
    <property type="evidence" value="ECO:0007669"/>
    <property type="project" value="UniProtKB-ARBA"/>
</dbReference>
<keyword evidence="9 11" id="KW-0665">Pyrimidine biosynthesis</keyword>
<feature type="binding site" evidence="11">
    <location>
        <position position="76"/>
    </location>
    <ligand>
        <name>Mg(2+)</name>
        <dbReference type="ChEBI" id="CHEBI:18420"/>
    </ligand>
</feature>
<feature type="binding site" evidence="11">
    <location>
        <position position="18"/>
    </location>
    <ligand>
        <name>CTP</name>
        <dbReference type="ChEBI" id="CHEBI:37563"/>
        <note>allosteric inhibitor</note>
    </ligand>
</feature>
<comment type="pathway">
    <text evidence="1 11">Pyrimidine metabolism; CTP biosynthesis via de novo pathway; CTP from UDP: step 2/2.</text>
</comment>
<dbReference type="NCBIfam" id="NF003792">
    <property type="entry name" value="PRK05380.1"/>
    <property type="match status" value="1"/>
</dbReference>
<evidence type="ECO:0000259" key="12">
    <source>
        <dbReference type="Pfam" id="PF00117"/>
    </source>
</evidence>
<dbReference type="SUPFAM" id="SSF52540">
    <property type="entry name" value="P-loop containing nucleoside triphosphate hydrolases"/>
    <property type="match status" value="1"/>
</dbReference>
<feature type="active site" evidence="11">
    <location>
        <position position="518"/>
    </location>
</feature>
<organism evidence="14 15">
    <name type="scientific">Nocardioides zeae</name>
    <dbReference type="NCBI Taxonomy" id="1457234"/>
    <lineage>
        <taxon>Bacteria</taxon>
        <taxon>Bacillati</taxon>
        <taxon>Actinomycetota</taxon>
        <taxon>Actinomycetes</taxon>
        <taxon>Propionibacteriales</taxon>
        <taxon>Nocardioidaceae</taxon>
        <taxon>Nocardioides</taxon>
    </lineage>
</organism>
<comment type="catalytic activity">
    <reaction evidence="11">
        <text>UTP + NH4(+) + ATP = CTP + ADP + phosphate + 2 H(+)</text>
        <dbReference type="Rhea" id="RHEA:16597"/>
        <dbReference type="ChEBI" id="CHEBI:15378"/>
        <dbReference type="ChEBI" id="CHEBI:28938"/>
        <dbReference type="ChEBI" id="CHEBI:30616"/>
        <dbReference type="ChEBI" id="CHEBI:37563"/>
        <dbReference type="ChEBI" id="CHEBI:43474"/>
        <dbReference type="ChEBI" id="CHEBI:46398"/>
        <dbReference type="ChEBI" id="CHEBI:456216"/>
    </reaction>
</comment>
<comment type="caution">
    <text evidence="11">Lacks conserved residue(s) required for the propagation of feature annotation.</text>
</comment>
<dbReference type="FunFam" id="3.40.50.300:FF:000009">
    <property type="entry name" value="CTP synthase"/>
    <property type="match status" value="1"/>
</dbReference>
<keyword evidence="6 11" id="KW-0067">ATP-binding</keyword>
<feature type="domain" description="CTP synthase N-terminal" evidence="13">
    <location>
        <begin position="8"/>
        <end position="271"/>
    </location>
</feature>
<proteinExistence type="inferred from homology"/>
<evidence type="ECO:0000256" key="1">
    <source>
        <dbReference type="ARBA" id="ARBA00005171"/>
    </source>
</evidence>